<protein>
    <submittedName>
        <fullName evidence="1">Uncharacterized protein</fullName>
    </submittedName>
</protein>
<gene>
    <name evidence="1" type="ORF">AUK15_00415</name>
</gene>
<sequence length="213" mass="22512">MKTQLFDALKVSVLAVVISFGLSYAFAWTAPTATPPTGNVSAPINTGAGLQTKYGNLTVANLGTNSIIVSGSATINDVYITSIGKWASELYPVNLVNGQHTVSQCSGLGGSSVDIGGGNKLCKFASASCPVGWAKYGNWSTTSNTNVNYKLNTVNGDIRGKCKSEYRVCSSGSHIFSNTTKETVVCQTWDKNEWCQDNEYASATAVITETGCY</sequence>
<reference evidence="1 2" key="1">
    <citation type="journal article" date="2016" name="Environ. Microbiol.">
        <title>Genomic resolution of a cold subsurface aquifer community provides metabolic insights for novel microbes adapted to high CO concentrations.</title>
        <authorList>
            <person name="Probst A.J."/>
            <person name="Castelle C.J."/>
            <person name="Singh A."/>
            <person name="Brown C.T."/>
            <person name="Anantharaman K."/>
            <person name="Sharon I."/>
            <person name="Hug L.A."/>
            <person name="Burstein D."/>
            <person name="Emerson J.B."/>
            <person name="Thomas B.C."/>
            <person name="Banfield J.F."/>
        </authorList>
    </citation>
    <scope>NUCLEOTIDE SEQUENCE [LARGE SCALE GENOMIC DNA]</scope>
    <source>
        <strain evidence="1">CG2_30_43_9</strain>
    </source>
</reference>
<organism evidence="1 2">
    <name type="scientific">Candidatus Nomurabacteria bacterium CG2_30_43_9</name>
    <dbReference type="NCBI Taxonomy" id="1805283"/>
    <lineage>
        <taxon>Bacteria</taxon>
        <taxon>Candidatus Nomuraibacteriota</taxon>
    </lineage>
</organism>
<proteinExistence type="predicted"/>
<dbReference type="EMBL" id="MNYX01000009">
    <property type="protein sequence ID" value="OIP66480.1"/>
    <property type="molecule type" value="Genomic_DNA"/>
</dbReference>
<dbReference type="AlphaFoldDB" id="A0A1J5GHE9"/>
<name>A0A1J5GHE9_9BACT</name>
<evidence type="ECO:0000313" key="2">
    <source>
        <dbReference type="Proteomes" id="UP000182059"/>
    </source>
</evidence>
<evidence type="ECO:0000313" key="1">
    <source>
        <dbReference type="EMBL" id="OIP66480.1"/>
    </source>
</evidence>
<accession>A0A1J5GHE9</accession>
<comment type="caution">
    <text evidence="1">The sequence shown here is derived from an EMBL/GenBank/DDBJ whole genome shotgun (WGS) entry which is preliminary data.</text>
</comment>
<dbReference type="Proteomes" id="UP000182059">
    <property type="component" value="Unassembled WGS sequence"/>
</dbReference>